<dbReference type="InterPro" id="IPR017896">
    <property type="entry name" value="4Fe4S_Fe-S-bd"/>
</dbReference>
<keyword evidence="3 12" id="KW-0812">Transmembrane</keyword>
<dbReference type="GO" id="GO:0034707">
    <property type="term" value="C:chloride channel complex"/>
    <property type="evidence" value="ECO:0007669"/>
    <property type="project" value="UniProtKB-KW"/>
</dbReference>
<protein>
    <recommendedName>
        <fullName evidence="13">4Fe-4S ferredoxin-type domain-containing protein</fullName>
    </recommendedName>
</protein>
<feature type="transmembrane region" description="Helical" evidence="12">
    <location>
        <begin position="142"/>
        <end position="164"/>
    </location>
</feature>
<proteinExistence type="predicted"/>
<gene>
    <name evidence="14" type="ORF">FQN60_004565</name>
</gene>
<evidence type="ECO:0000256" key="4">
    <source>
        <dbReference type="ARBA" id="ARBA00022737"/>
    </source>
</evidence>
<dbReference type="Proteomes" id="UP000327493">
    <property type="component" value="Chromosome 3"/>
</dbReference>
<keyword evidence="8 12" id="KW-0472">Membrane</keyword>
<evidence type="ECO:0000259" key="13">
    <source>
        <dbReference type="PROSITE" id="PS51379"/>
    </source>
</evidence>
<feature type="transmembrane region" description="Helical" evidence="12">
    <location>
        <begin position="451"/>
        <end position="470"/>
    </location>
</feature>
<evidence type="ECO:0000256" key="8">
    <source>
        <dbReference type="ARBA" id="ARBA00023136"/>
    </source>
</evidence>
<keyword evidence="6" id="KW-0406">Ion transport</keyword>
<dbReference type="Pfam" id="PF00654">
    <property type="entry name" value="Voltage_CLC"/>
    <property type="match status" value="2"/>
</dbReference>
<evidence type="ECO:0000256" key="11">
    <source>
        <dbReference type="SAM" id="MobiDB-lite"/>
    </source>
</evidence>
<feature type="domain" description="4Fe-4S ferredoxin-type" evidence="13">
    <location>
        <begin position="68"/>
        <end position="97"/>
    </location>
</feature>
<feature type="transmembrane region" description="Helical" evidence="12">
    <location>
        <begin position="353"/>
        <end position="372"/>
    </location>
</feature>
<evidence type="ECO:0000256" key="10">
    <source>
        <dbReference type="ARBA" id="ARBA00023214"/>
    </source>
</evidence>
<feature type="transmembrane region" description="Helical" evidence="12">
    <location>
        <begin position="99"/>
        <end position="130"/>
    </location>
</feature>
<feature type="transmembrane region" description="Helical" evidence="12">
    <location>
        <begin position="420"/>
        <end position="439"/>
    </location>
</feature>
<feature type="transmembrane region" description="Helical" evidence="12">
    <location>
        <begin position="270"/>
        <end position="292"/>
    </location>
</feature>
<organism evidence="14 15">
    <name type="scientific">Etheostoma spectabile</name>
    <name type="common">orangethroat darter</name>
    <dbReference type="NCBI Taxonomy" id="54343"/>
    <lineage>
        <taxon>Eukaryota</taxon>
        <taxon>Metazoa</taxon>
        <taxon>Chordata</taxon>
        <taxon>Craniata</taxon>
        <taxon>Vertebrata</taxon>
        <taxon>Euteleostomi</taxon>
        <taxon>Actinopterygii</taxon>
        <taxon>Neopterygii</taxon>
        <taxon>Teleostei</taxon>
        <taxon>Neoteleostei</taxon>
        <taxon>Acanthomorphata</taxon>
        <taxon>Eupercaria</taxon>
        <taxon>Perciformes</taxon>
        <taxon>Percoidei</taxon>
        <taxon>Percidae</taxon>
        <taxon>Etheostomatinae</taxon>
        <taxon>Etheostoma</taxon>
    </lineage>
</organism>
<dbReference type="Gene3D" id="1.10.3080.10">
    <property type="entry name" value="Clc chloride channel"/>
    <property type="match status" value="2"/>
</dbReference>
<keyword evidence="4" id="KW-0677">Repeat</keyword>
<keyword evidence="5 12" id="KW-1133">Transmembrane helix</keyword>
<evidence type="ECO:0000256" key="3">
    <source>
        <dbReference type="ARBA" id="ARBA00022692"/>
    </source>
</evidence>
<evidence type="ECO:0000256" key="5">
    <source>
        <dbReference type="ARBA" id="ARBA00022989"/>
    </source>
</evidence>
<evidence type="ECO:0000256" key="1">
    <source>
        <dbReference type="ARBA" id="ARBA00004141"/>
    </source>
</evidence>
<keyword evidence="10" id="KW-0868">Chloride</keyword>
<dbReference type="InterPro" id="IPR050970">
    <property type="entry name" value="Cl_channel_volt-gated"/>
</dbReference>
<dbReference type="SUPFAM" id="SSF54631">
    <property type="entry name" value="CBS-domain pair"/>
    <property type="match status" value="1"/>
</dbReference>
<dbReference type="PROSITE" id="PS51379">
    <property type="entry name" value="4FE4S_FER_2"/>
    <property type="match status" value="1"/>
</dbReference>
<dbReference type="PANTHER" id="PTHR45720:SF6">
    <property type="entry name" value="CHLORIDE CHANNEL PROTEIN 2"/>
    <property type="match status" value="1"/>
</dbReference>
<evidence type="ECO:0000256" key="12">
    <source>
        <dbReference type="SAM" id="Phobius"/>
    </source>
</evidence>
<evidence type="ECO:0000256" key="7">
    <source>
        <dbReference type="ARBA" id="ARBA00023122"/>
    </source>
</evidence>
<keyword evidence="2" id="KW-0813">Transport</keyword>
<feature type="region of interest" description="Disordered" evidence="11">
    <location>
        <begin position="728"/>
        <end position="760"/>
    </location>
</feature>
<keyword evidence="7" id="KW-0129">CBS domain</keyword>
<reference evidence="14 15" key="1">
    <citation type="submission" date="2019-08" db="EMBL/GenBank/DDBJ databases">
        <title>A chromosome-level genome assembly, high-density linkage maps, and genome scans reveal the genomic architecture of hybrid incompatibilities underlying speciation via character displacement in darters (Percidae: Etheostominae).</title>
        <authorList>
            <person name="Moran R.L."/>
            <person name="Catchen J.M."/>
            <person name="Fuller R.C."/>
        </authorList>
    </citation>
    <scope>NUCLEOTIDE SEQUENCE [LARGE SCALE GENOMIC DNA]</scope>
    <source>
        <strain evidence="14">EspeVRDwgs_2016</strain>
        <tissue evidence="14">Muscle</tissue>
    </source>
</reference>
<keyword evidence="15" id="KW-1185">Reference proteome</keyword>
<evidence type="ECO:0000313" key="15">
    <source>
        <dbReference type="Proteomes" id="UP000327493"/>
    </source>
</evidence>
<sequence length="760" mass="83713">MAGDGSDQRALQYEQTLVKEAAVEPGDEVVDVLWMHGRYSEEFGGFTKEEAARLRESGQRRSVSQTLEPLEHNKGRCVKCRFCTVRCLKVLISWIGEDWVCLILLGVLMSLVSWGMDIGINCCLYGLMWIHDSLHSIVFLQYLAWVIYPIILICFSAGFVQILAPPAAVKVSLVSLYELTVSTKRPLCSPAGSGIPEMKTILRGAAMKEYLSFKAFIAKLIGLTAALGSGMPLGKEGPFVHLGGLCAAVLMRFMSLFGEIYKNESRYTEMLAAACAVGVGSCFAAPIGETITALLRTSFRLDFPFALQELPVFAALGIACGFGGALFVYLNAVIARFIKKQKANNGLLMRKHLLYPALVTLLISTLTFPPGFGQFMAGKLNMMESMDALLDNQTWSKHGIDEELEHMGHSEAWMHPQVNVFVTLSIFTFMKFWMSALAITMPVPYGSFMPVFVIGAGFGRLVGEGMAAWFPDGFHTNGTIYPIVPGGYAAVGAAALSGAVSHSFSTAVIVFEMTGQITHVLPIIIAVILANMVGQSLSPSLYDSLIKIKKLPFFPELGWGQNEYSMILLGSIERAQLQELLSLQLGRPRPLENIREQAIEDENKSVSQEVRFQVRGPHDHSGNAFKNLYSTSPDTEALEITEWEEKQLDEQVNFNNCNIDDSTIQLVEHMSLHKTHTIFSVLDLDHAFVTSIGRLVGVVSVKDLHKTIEGSVKEKGAKVLPALASFRDKGKSSSKNNATEVQKLWDRLRSVQPPREHTHS</sequence>
<evidence type="ECO:0000256" key="2">
    <source>
        <dbReference type="ARBA" id="ARBA00022448"/>
    </source>
</evidence>
<dbReference type="GO" id="GO:0005247">
    <property type="term" value="F:voltage-gated chloride channel activity"/>
    <property type="evidence" value="ECO:0007669"/>
    <property type="project" value="TreeGrafter"/>
</dbReference>
<dbReference type="InterPro" id="IPR046342">
    <property type="entry name" value="CBS_dom_sf"/>
</dbReference>
<feature type="transmembrane region" description="Helical" evidence="12">
    <location>
        <begin position="312"/>
        <end position="332"/>
    </location>
</feature>
<dbReference type="PRINTS" id="PR00762">
    <property type="entry name" value="CLCHANNEL"/>
</dbReference>
<keyword evidence="9" id="KW-0407">Ion channel</keyword>
<dbReference type="CDD" id="cd03683">
    <property type="entry name" value="ClC_1_like"/>
    <property type="match status" value="1"/>
</dbReference>
<dbReference type="InterPro" id="IPR014743">
    <property type="entry name" value="Cl-channel_core"/>
</dbReference>
<evidence type="ECO:0000313" key="14">
    <source>
        <dbReference type="EMBL" id="KAA8593731.1"/>
    </source>
</evidence>
<dbReference type="Gene3D" id="3.10.580.10">
    <property type="entry name" value="CBS-domain"/>
    <property type="match status" value="1"/>
</dbReference>
<feature type="non-terminal residue" evidence="14">
    <location>
        <position position="760"/>
    </location>
</feature>
<comment type="subcellular location">
    <subcellularLocation>
        <location evidence="1">Membrane</location>
        <topology evidence="1">Multi-pass membrane protein</topology>
    </subcellularLocation>
</comment>
<evidence type="ECO:0000256" key="6">
    <source>
        <dbReference type="ARBA" id="ARBA00023065"/>
    </source>
</evidence>
<feature type="transmembrane region" description="Helical" evidence="12">
    <location>
        <begin position="211"/>
        <end position="233"/>
    </location>
</feature>
<accession>A0A5J5DKB7</accession>
<evidence type="ECO:0000256" key="9">
    <source>
        <dbReference type="ARBA" id="ARBA00023173"/>
    </source>
</evidence>
<dbReference type="EMBL" id="VOFY01000003">
    <property type="protein sequence ID" value="KAA8593731.1"/>
    <property type="molecule type" value="Genomic_DNA"/>
</dbReference>
<dbReference type="SUPFAM" id="SSF81340">
    <property type="entry name" value="Clc chloride channel"/>
    <property type="match status" value="1"/>
</dbReference>
<keyword evidence="9" id="KW-0869">Chloride channel</keyword>
<dbReference type="GO" id="GO:0005886">
    <property type="term" value="C:plasma membrane"/>
    <property type="evidence" value="ECO:0007669"/>
    <property type="project" value="TreeGrafter"/>
</dbReference>
<comment type="caution">
    <text evidence="14">The sequence shown here is derived from an EMBL/GenBank/DDBJ whole genome shotgun (WGS) entry which is preliminary data.</text>
</comment>
<feature type="transmembrane region" description="Helical" evidence="12">
    <location>
        <begin position="239"/>
        <end position="258"/>
    </location>
</feature>
<feature type="compositionally biased region" description="Basic and acidic residues" evidence="11">
    <location>
        <begin position="743"/>
        <end position="760"/>
    </location>
</feature>
<name>A0A5J5DKB7_9PERO</name>
<dbReference type="PANTHER" id="PTHR45720">
    <property type="entry name" value="CHLORIDE CHANNEL PROTEIN 2"/>
    <property type="match status" value="1"/>
</dbReference>
<dbReference type="InterPro" id="IPR001807">
    <property type="entry name" value="ClC"/>
</dbReference>
<dbReference type="AlphaFoldDB" id="A0A5J5DKB7"/>
<dbReference type="FunFam" id="1.10.3080.10:FF:000033">
    <property type="entry name" value="Chloride channel, voltage-sensitive 1"/>
    <property type="match status" value="1"/>
</dbReference>